<evidence type="ECO:0000313" key="10">
    <source>
        <dbReference type="Proteomes" id="UP001274896"/>
    </source>
</evidence>
<name>A0AAE0QZS8_9TELE</name>
<dbReference type="InterPro" id="IPR005484">
    <property type="entry name" value="Ribosomal_uL18_bac/plant/anim"/>
</dbReference>
<evidence type="ECO:0000256" key="3">
    <source>
        <dbReference type="ARBA" id="ARBA00022980"/>
    </source>
</evidence>
<protein>
    <recommendedName>
        <fullName evidence="7">Large ribosomal subunit protein uL18m</fullName>
    </recommendedName>
    <alternativeName>
        <fullName evidence="8">39S ribosomal protein L18, mitochondrial</fullName>
    </alternativeName>
</protein>
<comment type="caution">
    <text evidence="9">The sequence shown here is derived from an EMBL/GenBank/DDBJ whole genome shotgun (WGS) entry which is preliminary data.</text>
</comment>
<dbReference type="PANTHER" id="PTHR12899">
    <property type="entry name" value="39S RIBOSOMAL PROTEIN L18, MITOCHONDRIAL"/>
    <property type="match status" value="1"/>
</dbReference>
<dbReference type="FunFam" id="3.30.420.80:FF:000005">
    <property type="entry name" value="39S ribosomal protein L18, mitochondrial"/>
    <property type="match status" value="1"/>
</dbReference>
<evidence type="ECO:0000256" key="7">
    <source>
        <dbReference type="ARBA" id="ARBA00069051"/>
    </source>
</evidence>
<dbReference type="AlphaFoldDB" id="A0AAE0QZS8"/>
<comment type="similarity">
    <text evidence="2">Belongs to the universal ribosomal protein uL18 family.</text>
</comment>
<keyword evidence="10" id="KW-1185">Reference proteome</keyword>
<dbReference type="GO" id="GO:0003735">
    <property type="term" value="F:structural constituent of ribosome"/>
    <property type="evidence" value="ECO:0007669"/>
    <property type="project" value="InterPro"/>
</dbReference>
<dbReference type="PANTHER" id="PTHR12899:SF3">
    <property type="entry name" value="LARGE RIBOSOMAL SUBUNIT PROTEIN UL18M"/>
    <property type="match status" value="1"/>
</dbReference>
<keyword evidence="5" id="KW-0687">Ribonucleoprotein</keyword>
<dbReference type="GO" id="GO:0005840">
    <property type="term" value="C:ribosome"/>
    <property type="evidence" value="ECO:0007669"/>
    <property type="project" value="UniProtKB-KW"/>
</dbReference>
<organism evidence="9 10">
    <name type="scientific">Hemibagrus guttatus</name>
    <dbReference type="NCBI Taxonomy" id="175788"/>
    <lineage>
        <taxon>Eukaryota</taxon>
        <taxon>Metazoa</taxon>
        <taxon>Chordata</taxon>
        <taxon>Craniata</taxon>
        <taxon>Vertebrata</taxon>
        <taxon>Euteleostomi</taxon>
        <taxon>Actinopterygii</taxon>
        <taxon>Neopterygii</taxon>
        <taxon>Teleostei</taxon>
        <taxon>Ostariophysi</taxon>
        <taxon>Siluriformes</taxon>
        <taxon>Bagridae</taxon>
        <taxon>Hemibagrus</taxon>
    </lineage>
</organism>
<accession>A0AAE0QZS8</accession>
<sequence length="187" mass="21490">MAAIRGFYRSVRLLLLGQKHTEPWSRDITVRSWSGAAAEPAPEVNQNEEVNQTFVNRNPRNLEQMAIAVKERGWETVWPKREYYHRLVLKRSQHHVSAAVFPRDSDVPVLKCSTQEWAVKKQLGSTHSVAACRAVGDVLAQRCCEAGITRLFYREVPWTFRSDAVQMFWTAMKEGGVMLSEPKRKFT</sequence>
<evidence type="ECO:0000256" key="2">
    <source>
        <dbReference type="ARBA" id="ARBA00007116"/>
    </source>
</evidence>
<reference evidence="9" key="1">
    <citation type="submission" date="2023-06" db="EMBL/GenBank/DDBJ databases">
        <title>Male Hemibagrus guttatus genome.</title>
        <authorList>
            <person name="Bian C."/>
        </authorList>
    </citation>
    <scope>NUCLEOTIDE SEQUENCE</scope>
    <source>
        <strain evidence="9">Male_cb2023</strain>
        <tissue evidence="9">Muscle</tissue>
    </source>
</reference>
<proteinExistence type="inferred from homology"/>
<keyword evidence="3" id="KW-0689">Ribosomal protein</keyword>
<evidence type="ECO:0000256" key="8">
    <source>
        <dbReference type="ARBA" id="ARBA00082661"/>
    </source>
</evidence>
<evidence type="ECO:0000256" key="6">
    <source>
        <dbReference type="ARBA" id="ARBA00059887"/>
    </source>
</evidence>
<dbReference type="Proteomes" id="UP001274896">
    <property type="component" value="Unassembled WGS sequence"/>
</dbReference>
<comment type="subcellular location">
    <subcellularLocation>
        <location evidence="1">Mitochondrion</location>
    </subcellularLocation>
</comment>
<dbReference type="GO" id="GO:0005743">
    <property type="term" value="C:mitochondrial inner membrane"/>
    <property type="evidence" value="ECO:0007669"/>
    <property type="project" value="UniProtKB-ARBA"/>
</dbReference>
<dbReference type="EMBL" id="JAUCMX010000009">
    <property type="protein sequence ID" value="KAK3536137.1"/>
    <property type="molecule type" value="Genomic_DNA"/>
</dbReference>
<keyword evidence="4" id="KW-0496">Mitochondrion</keyword>
<evidence type="ECO:0000313" key="9">
    <source>
        <dbReference type="EMBL" id="KAK3536137.1"/>
    </source>
</evidence>
<comment type="function">
    <text evidence="6">Together with thiosulfate sulfurtransferase (TST), acts as a mitochondrial import factor for the cytosolic 5S rRNA. The precursor form shows RNA chaperone activity; is able to fold the 5S rRNA into an import-competent conformation that is recognized by rhodanese (TST). Both the cytoplasmic and mitochondrial forms are able to bind to the helix IV-loop D in the gamma domain of the 5S rRNA.</text>
</comment>
<dbReference type="InterPro" id="IPR036967">
    <property type="entry name" value="Ribosomal_uS11_sf"/>
</dbReference>
<evidence type="ECO:0000256" key="1">
    <source>
        <dbReference type="ARBA" id="ARBA00004173"/>
    </source>
</evidence>
<dbReference type="GO" id="GO:0008097">
    <property type="term" value="F:5S rRNA binding"/>
    <property type="evidence" value="ECO:0007669"/>
    <property type="project" value="TreeGrafter"/>
</dbReference>
<dbReference type="Gene3D" id="3.30.420.80">
    <property type="entry name" value="Ribosomal protein S11"/>
    <property type="match status" value="1"/>
</dbReference>
<dbReference type="GO" id="GO:0006412">
    <property type="term" value="P:translation"/>
    <property type="evidence" value="ECO:0007669"/>
    <property type="project" value="InterPro"/>
</dbReference>
<evidence type="ECO:0000256" key="5">
    <source>
        <dbReference type="ARBA" id="ARBA00023274"/>
    </source>
</evidence>
<dbReference type="SUPFAM" id="SSF53137">
    <property type="entry name" value="Translational machinery components"/>
    <property type="match status" value="1"/>
</dbReference>
<dbReference type="GO" id="GO:1990904">
    <property type="term" value="C:ribonucleoprotein complex"/>
    <property type="evidence" value="ECO:0007669"/>
    <property type="project" value="UniProtKB-KW"/>
</dbReference>
<evidence type="ECO:0000256" key="4">
    <source>
        <dbReference type="ARBA" id="ARBA00023128"/>
    </source>
</evidence>
<gene>
    <name evidence="9" type="ORF">QTP70_031323</name>
</gene>